<evidence type="ECO:0000313" key="2">
    <source>
        <dbReference type="Proteomes" id="UP000077266"/>
    </source>
</evidence>
<dbReference type="InParanoid" id="A0A165IED7"/>
<dbReference type="SUPFAM" id="SSF56112">
    <property type="entry name" value="Protein kinase-like (PK-like)"/>
    <property type="match status" value="1"/>
</dbReference>
<dbReference type="EMBL" id="KV425992">
    <property type="protein sequence ID" value="KZV93290.1"/>
    <property type="molecule type" value="Genomic_DNA"/>
</dbReference>
<evidence type="ECO:0008006" key="3">
    <source>
        <dbReference type="Google" id="ProtNLM"/>
    </source>
</evidence>
<reference evidence="1 2" key="1">
    <citation type="journal article" date="2016" name="Mol. Biol. Evol.">
        <title>Comparative Genomics of Early-Diverging Mushroom-Forming Fungi Provides Insights into the Origins of Lignocellulose Decay Capabilities.</title>
        <authorList>
            <person name="Nagy L.G."/>
            <person name="Riley R."/>
            <person name="Tritt A."/>
            <person name="Adam C."/>
            <person name="Daum C."/>
            <person name="Floudas D."/>
            <person name="Sun H."/>
            <person name="Yadav J.S."/>
            <person name="Pangilinan J."/>
            <person name="Larsson K.H."/>
            <person name="Matsuura K."/>
            <person name="Barry K."/>
            <person name="Labutti K."/>
            <person name="Kuo R."/>
            <person name="Ohm R.A."/>
            <person name="Bhattacharya S.S."/>
            <person name="Shirouzu T."/>
            <person name="Yoshinaga Y."/>
            <person name="Martin F.M."/>
            <person name="Grigoriev I.V."/>
            <person name="Hibbett D.S."/>
        </authorList>
    </citation>
    <scope>NUCLEOTIDE SEQUENCE [LARGE SCALE GENOMIC DNA]</scope>
    <source>
        <strain evidence="1 2">HHB12029</strain>
    </source>
</reference>
<dbReference type="OrthoDB" id="3138711at2759"/>
<dbReference type="Proteomes" id="UP000077266">
    <property type="component" value="Unassembled WGS sequence"/>
</dbReference>
<organism evidence="1 2">
    <name type="scientific">Exidia glandulosa HHB12029</name>
    <dbReference type="NCBI Taxonomy" id="1314781"/>
    <lineage>
        <taxon>Eukaryota</taxon>
        <taxon>Fungi</taxon>
        <taxon>Dikarya</taxon>
        <taxon>Basidiomycota</taxon>
        <taxon>Agaricomycotina</taxon>
        <taxon>Agaricomycetes</taxon>
        <taxon>Auriculariales</taxon>
        <taxon>Exidiaceae</taxon>
        <taxon>Exidia</taxon>
    </lineage>
</organism>
<keyword evidence="2" id="KW-1185">Reference proteome</keyword>
<name>A0A165IED7_EXIGL</name>
<dbReference type="Gene3D" id="1.10.510.10">
    <property type="entry name" value="Transferase(Phosphotransferase) domain 1"/>
    <property type="match status" value="1"/>
</dbReference>
<dbReference type="AlphaFoldDB" id="A0A165IED7"/>
<evidence type="ECO:0000313" key="1">
    <source>
        <dbReference type="EMBL" id="KZV93290.1"/>
    </source>
</evidence>
<gene>
    <name evidence="1" type="ORF">EXIGLDRAFT_51189</name>
</gene>
<proteinExistence type="predicted"/>
<protein>
    <recommendedName>
        <fullName evidence="3">Protein kinase domain-containing protein</fullName>
    </recommendedName>
</protein>
<sequence>MSQTVPQDEQTFPFALPSSQDGVKLLVKQLADWANASAKQDLCNVIFQLDKSSTGNHIQHVPFPLPEQDSHPRVNFGGGFIASPWDNCRNGCPHFPDRPLRQRPAVFDAAKTTLTLTKGLRVAQMTPSQIYRAQLAAGTSSVEVVAKIYQISRAGDRDELFVLLSEALSKRRNWANHIQGFRCEAYAYEKLKKLQGSHVPYVYGFFKIELPHKEPSVVMVAEYIKGRPLSELHGSTLSREQLVAIGTGIAGFTHSIAMCGILTQDFTRANFMIQPDYMVVGIDFGRIALACKQHRAITLSV</sequence>
<accession>A0A165IED7</accession>
<dbReference type="InterPro" id="IPR011009">
    <property type="entry name" value="Kinase-like_dom_sf"/>
</dbReference>